<dbReference type="PROSITE" id="PS00154">
    <property type="entry name" value="ATPASE_E1_E2"/>
    <property type="match status" value="1"/>
</dbReference>
<dbReference type="EMBL" id="AYYP01000032">
    <property type="protein sequence ID" value="KRM64427.1"/>
    <property type="molecule type" value="Genomic_DNA"/>
</dbReference>
<dbReference type="InterPro" id="IPR023299">
    <property type="entry name" value="ATPase_P-typ_cyto_dom_N"/>
</dbReference>
<dbReference type="InterPro" id="IPR008250">
    <property type="entry name" value="ATPase_P-typ_transduc_dom_A_sf"/>
</dbReference>
<dbReference type="Pfam" id="PF13246">
    <property type="entry name" value="Cation_ATPase"/>
    <property type="match status" value="1"/>
</dbReference>
<evidence type="ECO:0000313" key="17">
    <source>
        <dbReference type="EMBL" id="KRM64427.1"/>
    </source>
</evidence>
<protein>
    <recommendedName>
        <fullName evidence="3">P-type Ca(2+) transporter</fullName>
        <ecNumber evidence="3">7.2.2.10</ecNumber>
    </recommendedName>
</protein>
<comment type="subcellular location">
    <subcellularLocation>
        <location evidence="1">Cell membrane</location>
        <topology evidence="1">Multi-pass membrane protein</topology>
    </subcellularLocation>
</comment>
<comment type="catalytic activity">
    <reaction evidence="14">
        <text>Ca(2+)(in) + ATP + H2O = Ca(2+)(out) + ADP + phosphate + H(+)</text>
        <dbReference type="Rhea" id="RHEA:18105"/>
        <dbReference type="ChEBI" id="CHEBI:15377"/>
        <dbReference type="ChEBI" id="CHEBI:15378"/>
        <dbReference type="ChEBI" id="CHEBI:29108"/>
        <dbReference type="ChEBI" id="CHEBI:30616"/>
        <dbReference type="ChEBI" id="CHEBI:43474"/>
        <dbReference type="ChEBI" id="CHEBI:456216"/>
        <dbReference type="EC" id="7.2.2.10"/>
    </reaction>
</comment>
<dbReference type="SUPFAM" id="SSF81665">
    <property type="entry name" value="Calcium ATPase, transmembrane domain M"/>
    <property type="match status" value="1"/>
</dbReference>
<dbReference type="SUPFAM" id="SSF56784">
    <property type="entry name" value="HAD-like"/>
    <property type="match status" value="1"/>
</dbReference>
<evidence type="ECO:0000256" key="11">
    <source>
        <dbReference type="ARBA" id="ARBA00022967"/>
    </source>
</evidence>
<evidence type="ECO:0000256" key="13">
    <source>
        <dbReference type="ARBA" id="ARBA00023136"/>
    </source>
</evidence>
<dbReference type="SMART" id="SM00831">
    <property type="entry name" value="Cation_ATPase_N"/>
    <property type="match status" value="1"/>
</dbReference>
<dbReference type="AlphaFoldDB" id="A0A0R2AIV9"/>
<dbReference type="SUPFAM" id="SSF81653">
    <property type="entry name" value="Calcium ATPase, transduction domain A"/>
    <property type="match status" value="1"/>
</dbReference>
<dbReference type="OrthoDB" id="9760364at2"/>
<dbReference type="PANTHER" id="PTHR43294:SF20">
    <property type="entry name" value="P-TYPE ATPASE"/>
    <property type="match status" value="1"/>
</dbReference>
<feature type="transmembrane region" description="Helical" evidence="15">
    <location>
        <begin position="81"/>
        <end position="97"/>
    </location>
</feature>
<dbReference type="GO" id="GO:0005388">
    <property type="term" value="F:P-type calcium transporter activity"/>
    <property type="evidence" value="ECO:0007669"/>
    <property type="project" value="UniProtKB-EC"/>
</dbReference>
<keyword evidence="6 15" id="KW-0812">Transmembrane</keyword>
<dbReference type="SFLD" id="SFLDG00002">
    <property type="entry name" value="C1.7:_P-type_atpase_like"/>
    <property type="match status" value="1"/>
</dbReference>
<dbReference type="InterPro" id="IPR044492">
    <property type="entry name" value="P_typ_ATPase_HD_dom"/>
</dbReference>
<sequence>MALKYYQLDATQVLAQLHTKKTGLSQTEAATRLQATGPNKLSDHKQTSLLTKFILQFKDLMIIILMIAAFVALLAGEGSDAIIIFLVIILNAVFGVFQEAKAENAIAALQKMTTPKSRVLRDQTVQVIDSEDLVPGDVVLLEAGDIIPADVYFLEANALKVEEAALTGESVPVEKQASPLPAKNIPLAEQTNLGFMNTNVTYGTAQAVVVETGMATQVGQIAKMLTEVDQTVTPLQKNISHLSKVLSVLILVIAAFIFAFGTLTGRESPLDMLLTAISLAVAAIPEGLPAIVTITLALGTQKMAKKHALIRKLPAVETLGATQIIASDKTGTLTQNKMTVEQFYTDGQLKPAAQLKFQADSKLALAMLLANDSQQTPTGLVGDPTETALIQHFLGQTGFDWDKVCAAYPRTASLPFDSDRKLMSVQTGELLLTKGAPDELLRRANFIEEAGQVTPLTKAKRQELARVNKQLADQALRVLGFAYKKLAPADQLNLEAEQDLIFVGLIGMIDPERPEVKAAVAEAKQAGIRPLMITGDHMDTARAIAIRLGIIAPTDTKGVISGAQLDQLSDQELVQHVGEYSVYARVAPEHKVRIVKAWQSHGKIVAMTGDGVNDAPALKTADIGVGMGITGTEVSKNAADIVLADDNFATIILAVKEGRKVFANIQKAIQYLLSANLGEVLTLFLMTIFNWSIFAPVQILWINLVTDTFPAIALGVEPGDKGLMDQAPRGLKSNFLSNGVGFNIIYQGLLEGLLTLGVYLYAICWPVHQDPTLIHQDALTMAYITLGFLQLVHAFNCKSLTASVFSKQIFANKFFNWAILTSALLLAATIFIPQFNALFHVSPLNLSQWGVVLLAGALLVIIVELVKAYQRTKK</sequence>
<feature type="transmembrane region" description="Helical" evidence="15">
    <location>
        <begin position="276"/>
        <end position="298"/>
    </location>
</feature>
<keyword evidence="5" id="KW-0813">Transport</keyword>
<evidence type="ECO:0000259" key="16">
    <source>
        <dbReference type="SMART" id="SM00831"/>
    </source>
</evidence>
<dbReference type="Gene3D" id="1.20.1110.10">
    <property type="entry name" value="Calcium-transporting ATPase, transmembrane domain"/>
    <property type="match status" value="1"/>
</dbReference>
<keyword evidence="7" id="KW-0479">Metal-binding</keyword>
<dbReference type="InterPro" id="IPR018303">
    <property type="entry name" value="ATPase_P-typ_P_site"/>
</dbReference>
<dbReference type="GO" id="GO:0006883">
    <property type="term" value="P:intracellular sodium ion homeostasis"/>
    <property type="evidence" value="ECO:0007669"/>
    <property type="project" value="TreeGrafter"/>
</dbReference>
<evidence type="ECO:0000256" key="1">
    <source>
        <dbReference type="ARBA" id="ARBA00004651"/>
    </source>
</evidence>
<dbReference type="SFLD" id="SFLDS00003">
    <property type="entry name" value="Haloacid_Dehalogenase"/>
    <property type="match status" value="1"/>
</dbReference>
<evidence type="ECO:0000256" key="7">
    <source>
        <dbReference type="ARBA" id="ARBA00022723"/>
    </source>
</evidence>
<keyword evidence="13 15" id="KW-0472">Membrane</keyword>
<keyword evidence="5" id="KW-0406">Ion transport</keyword>
<dbReference type="PRINTS" id="PR00119">
    <property type="entry name" value="CATATPASE"/>
</dbReference>
<dbReference type="Pfam" id="PF00690">
    <property type="entry name" value="Cation_ATPase_N"/>
    <property type="match status" value="1"/>
</dbReference>
<evidence type="ECO:0000256" key="14">
    <source>
        <dbReference type="ARBA" id="ARBA00048694"/>
    </source>
</evidence>
<evidence type="ECO:0000256" key="6">
    <source>
        <dbReference type="ARBA" id="ARBA00022692"/>
    </source>
</evidence>
<feature type="transmembrane region" description="Helical" evidence="15">
    <location>
        <begin position="814"/>
        <end position="834"/>
    </location>
</feature>
<dbReference type="Pfam" id="PF00689">
    <property type="entry name" value="Cation_ATPase_C"/>
    <property type="match status" value="1"/>
</dbReference>
<evidence type="ECO:0000256" key="9">
    <source>
        <dbReference type="ARBA" id="ARBA00022837"/>
    </source>
</evidence>
<dbReference type="GO" id="GO:0005524">
    <property type="term" value="F:ATP binding"/>
    <property type="evidence" value="ECO:0007669"/>
    <property type="project" value="UniProtKB-KW"/>
</dbReference>
<keyword evidence="9" id="KW-0106">Calcium</keyword>
<proteinExistence type="inferred from homology"/>
<dbReference type="PRINTS" id="PR00120">
    <property type="entry name" value="HATPASE"/>
</dbReference>
<comment type="similarity">
    <text evidence="2">Belongs to the cation transport ATPase (P-type) (TC 3.A.3) family. Type IIA subfamily.</text>
</comment>
<evidence type="ECO:0000256" key="10">
    <source>
        <dbReference type="ARBA" id="ARBA00022840"/>
    </source>
</evidence>
<dbReference type="InterPro" id="IPR036412">
    <property type="entry name" value="HAD-like_sf"/>
</dbReference>
<comment type="caution">
    <text evidence="17">The sequence shown here is derived from an EMBL/GenBank/DDBJ whole genome shotgun (WGS) entry which is preliminary data.</text>
</comment>
<dbReference type="InterPro" id="IPR023214">
    <property type="entry name" value="HAD_sf"/>
</dbReference>
<dbReference type="InterPro" id="IPR004014">
    <property type="entry name" value="ATPase_P-typ_cation-transptr_N"/>
</dbReference>
<feature type="transmembrane region" description="Helical" evidence="15">
    <location>
        <begin position="245"/>
        <end position="264"/>
    </location>
</feature>
<dbReference type="FunFam" id="3.40.50.1000:FF:000028">
    <property type="entry name" value="Calcium-transporting P-type ATPase, putative"/>
    <property type="match status" value="1"/>
</dbReference>
<dbReference type="InterPro" id="IPR001757">
    <property type="entry name" value="P_typ_ATPase"/>
</dbReference>
<feature type="transmembrane region" description="Helical" evidence="15">
    <location>
        <begin position="53"/>
        <end position="75"/>
    </location>
</feature>
<evidence type="ECO:0000256" key="12">
    <source>
        <dbReference type="ARBA" id="ARBA00022989"/>
    </source>
</evidence>
<dbReference type="GO" id="GO:1902600">
    <property type="term" value="P:proton transmembrane transport"/>
    <property type="evidence" value="ECO:0007669"/>
    <property type="project" value="TreeGrafter"/>
</dbReference>
<evidence type="ECO:0000256" key="2">
    <source>
        <dbReference type="ARBA" id="ARBA00005675"/>
    </source>
</evidence>
<keyword evidence="5" id="KW-0109">Calcium transport</keyword>
<name>A0A0R2AIV9_9LACO</name>
<evidence type="ECO:0000256" key="8">
    <source>
        <dbReference type="ARBA" id="ARBA00022741"/>
    </source>
</evidence>
<evidence type="ECO:0000313" key="18">
    <source>
        <dbReference type="Proteomes" id="UP000051008"/>
    </source>
</evidence>
<dbReference type="InterPro" id="IPR050510">
    <property type="entry name" value="Cation_transp_ATPase_P-type"/>
</dbReference>
<dbReference type="GO" id="GO:0036376">
    <property type="term" value="P:sodium ion export across plasma membrane"/>
    <property type="evidence" value="ECO:0007669"/>
    <property type="project" value="TreeGrafter"/>
</dbReference>
<gene>
    <name evidence="17" type="ORF">FC14_GL001885</name>
</gene>
<keyword evidence="4" id="KW-1003">Cell membrane</keyword>
<dbReference type="FunFam" id="2.70.150.10:FF:000016">
    <property type="entry name" value="Calcium-transporting P-type ATPase putative"/>
    <property type="match status" value="1"/>
</dbReference>
<dbReference type="PATRIC" id="fig|1423718.3.peg.1955"/>
<dbReference type="GO" id="GO:0016887">
    <property type="term" value="F:ATP hydrolysis activity"/>
    <property type="evidence" value="ECO:0007669"/>
    <property type="project" value="InterPro"/>
</dbReference>
<keyword evidence="12 15" id="KW-1133">Transmembrane helix</keyword>
<dbReference type="EC" id="7.2.2.10" evidence="3"/>
<accession>A0A0R2AIV9</accession>
<dbReference type="InterPro" id="IPR023298">
    <property type="entry name" value="ATPase_P-typ_TM_dom_sf"/>
</dbReference>
<dbReference type="GO" id="GO:1990573">
    <property type="term" value="P:potassium ion import across plasma membrane"/>
    <property type="evidence" value="ECO:0007669"/>
    <property type="project" value="TreeGrafter"/>
</dbReference>
<dbReference type="Pfam" id="PF00122">
    <property type="entry name" value="E1-E2_ATPase"/>
    <property type="match status" value="1"/>
</dbReference>
<keyword evidence="18" id="KW-1185">Reference proteome</keyword>
<evidence type="ECO:0000256" key="15">
    <source>
        <dbReference type="SAM" id="Phobius"/>
    </source>
</evidence>
<feature type="transmembrane region" description="Helical" evidence="15">
    <location>
        <begin position="740"/>
        <end position="761"/>
    </location>
</feature>
<feature type="transmembrane region" description="Helical" evidence="15">
    <location>
        <begin position="669"/>
        <end position="693"/>
    </location>
</feature>
<dbReference type="InterPro" id="IPR059000">
    <property type="entry name" value="ATPase_P-type_domA"/>
</dbReference>
<feature type="domain" description="Cation-transporting P-type ATPase N-terminal" evidence="16">
    <location>
        <begin position="4"/>
        <end position="77"/>
    </location>
</feature>
<dbReference type="SUPFAM" id="SSF81660">
    <property type="entry name" value="Metal cation-transporting ATPase, ATP-binding domain N"/>
    <property type="match status" value="1"/>
</dbReference>
<dbReference type="Gene3D" id="2.70.150.10">
    <property type="entry name" value="Calcium-transporting ATPase, cytoplasmic transduction domain A"/>
    <property type="match status" value="1"/>
</dbReference>
<keyword evidence="8" id="KW-0547">Nucleotide-binding</keyword>
<keyword evidence="10" id="KW-0067">ATP-binding</keyword>
<dbReference type="GO" id="GO:0005391">
    <property type="term" value="F:P-type sodium:potassium-exchanging transporter activity"/>
    <property type="evidence" value="ECO:0007669"/>
    <property type="project" value="TreeGrafter"/>
</dbReference>
<keyword evidence="11" id="KW-1278">Translocase</keyword>
<feature type="transmembrane region" description="Helical" evidence="15">
    <location>
        <begin position="846"/>
        <end position="866"/>
    </location>
</feature>
<dbReference type="Gene3D" id="3.40.50.1000">
    <property type="entry name" value="HAD superfamily/HAD-like"/>
    <property type="match status" value="1"/>
</dbReference>
<dbReference type="NCBIfam" id="TIGR01494">
    <property type="entry name" value="ATPase_P-type"/>
    <property type="match status" value="3"/>
</dbReference>
<dbReference type="RefSeq" id="WP_056976713.1">
    <property type="nucleotide sequence ID" value="NZ_AYYP01000032.1"/>
</dbReference>
<dbReference type="Gene3D" id="3.40.1110.10">
    <property type="entry name" value="Calcium-transporting ATPase, cytoplasmic domain N"/>
    <property type="match status" value="1"/>
</dbReference>
<organism evidence="17 18">
    <name type="scientific">Ligilactobacillus agilis DSM 20509</name>
    <dbReference type="NCBI Taxonomy" id="1423718"/>
    <lineage>
        <taxon>Bacteria</taxon>
        <taxon>Bacillati</taxon>
        <taxon>Bacillota</taxon>
        <taxon>Bacilli</taxon>
        <taxon>Lactobacillales</taxon>
        <taxon>Lactobacillaceae</taxon>
        <taxon>Ligilactobacillus</taxon>
    </lineage>
</organism>
<dbReference type="PANTHER" id="PTHR43294">
    <property type="entry name" value="SODIUM/POTASSIUM-TRANSPORTING ATPASE SUBUNIT ALPHA"/>
    <property type="match status" value="1"/>
</dbReference>
<dbReference type="Proteomes" id="UP000051008">
    <property type="component" value="Unassembled WGS sequence"/>
</dbReference>
<evidence type="ECO:0000256" key="3">
    <source>
        <dbReference type="ARBA" id="ARBA00012790"/>
    </source>
</evidence>
<dbReference type="InterPro" id="IPR006068">
    <property type="entry name" value="ATPase_P-typ_cation-transptr_C"/>
</dbReference>
<reference evidence="17 18" key="1">
    <citation type="journal article" date="2015" name="Genome Announc.">
        <title>Expanding the biotechnology potential of lactobacilli through comparative genomics of 213 strains and associated genera.</title>
        <authorList>
            <person name="Sun Z."/>
            <person name="Harris H.M."/>
            <person name="McCann A."/>
            <person name="Guo C."/>
            <person name="Argimon S."/>
            <person name="Zhang W."/>
            <person name="Yang X."/>
            <person name="Jeffery I.B."/>
            <person name="Cooney J.C."/>
            <person name="Kagawa T.F."/>
            <person name="Liu W."/>
            <person name="Song Y."/>
            <person name="Salvetti E."/>
            <person name="Wrobel A."/>
            <person name="Rasinkangas P."/>
            <person name="Parkhill J."/>
            <person name="Rea M.C."/>
            <person name="O'Sullivan O."/>
            <person name="Ritari J."/>
            <person name="Douillard F.P."/>
            <person name="Paul Ross R."/>
            <person name="Yang R."/>
            <person name="Briner A.E."/>
            <person name="Felis G.E."/>
            <person name="de Vos W.M."/>
            <person name="Barrangou R."/>
            <person name="Klaenhammer T.R."/>
            <person name="Caufield P.W."/>
            <person name="Cui Y."/>
            <person name="Zhang H."/>
            <person name="O'Toole P.W."/>
        </authorList>
    </citation>
    <scope>NUCLEOTIDE SEQUENCE [LARGE SCALE GENOMIC DNA]</scope>
    <source>
        <strain evidence="17 18">DSM 20509</strain>
    </source>
</reference>
<evidence type="ECO:0000256" key="4">
    <source>
        <dbReference type="ARBA" id="ARBA00022475"/>
    </source>
</evidence>
<dbReference type="GO" id="GO:0030007">
    <property type="term" value="P:intracellular potassium ion homeostasis"/>
    <property type="evidence" value="ECO:0007669"/>
    <property type="project" value="TreeGrafter"/>
</dbReference>
<dbReference type="GO" id="GO:0046872">
    <property type="term" value="F:metal ion binding"/>
    <property type="evidence" value="ECO:0007669"/>
    <property type="project" value="UniProtKB-KW"/>
</dbReference>
<dbReference type="GO" id="GO:0005886">
    <property type="term" value="C:plasma membrane"/>
    <property type="evidence" value="ECO:0007669"/>
    <property type="project" value="UniProtKB-SubCell"/>
</dbReference>
<dbReference type="SFLD" id="SFLDF00027">
    <property type="entry name" value="p-type_atpase"/>
    <property type="match status" value="1"/>
</dbReference>
<evidence type="ECO:0000256" key="5">
    <source>
        <dbReference type="ARBA" id="ARBA00022568"/>
    </source>
</evidence>